<evidence type="ECO:0000313" key="6">
    <source>
        <dbReference type="Proteomes" id="UP000319143"/>
    </source>
</evidence>
<dbReference type="RefSeq" id="WP_146529258.1">
    <property type="nucleotide sequence ID" value="NZ_SJPV01000009.1"/>
</dbReference>
<dbReference type="InterPro" id="IPR049492">
    <property type="entry name" value="BD-FAE-like_dom"/>
</dbReference>
<dbReference type="PANTHER" id="PTHR48081">
    <property type="entry name" value="AB HYDROLASE SUPERFAMILY PROTEIN C4A8.06C"/>
    <property type="match status" value="1"/>
</dbReference>
<dbReference type="SUPFAM" id="SSF47473">
    <property type="entry name" value="EF-hand"/>
    <property type="match status" value="1"/>
</dbReference>
<dbReference type="GO" id="GO:0005509">
    <property type="term" value="F:calcium ion binding"/>
    <property type="evidence" value="ECO:0007669"/>
    <property type="project" value="InterPro"/>
</dbReference>
<evidence type="ECO:0000256" key="2">
    <source>
        <dbReference type="ARBA" id="ARBA00022801"/>
    </source>
</evidence>
<proteinExistence type="inferred from homology"/>
<sequence precursor="true">MKRLVTITALCCLLAIPSTSTFAQAPAADGERFQQFDRNGDGKIAADELDMPVVFKAADKNRDGFVTPDEFVGYLQQRQGDGRGKMSRRRAPVSAAAAEGLHIKRNIRYRETSGVEPNLHSLDIYTPKDAKNLPVMIYIHGGGWKRGDKAAVGSKPAYFCSRDWVFVSLNYRFVPAVDLLTQLQDSADAIAWVHKHIADHGGDPQQLHLMGHSAGAHHVAILATNERFLKAAGKELSILNSVVELDTQALDVLGMMTGTKNATYVQAFGKEESRWRQVSPLHHVAVGKGIPPFLLVVADNREQKLQQAAAFQKSLQTADVRCEFVEAPEHNHGSLNRAIGEPNDKVTQAMERFHDSVRRLKTSPAAPDDKDDFSWQPSLKFDAEKTKEGPLPVNAMQLVVHRGKLFCGMATSFERDRYSRSSSYIYSKASADAPWKLEIDFGPGTSRVGQMFSARFENDGDGQPIEGGPQEILVAFTMSLAGRRGKAPLQVRVRDDATGQWLTVDLPTPKVAGSNVREVWLHRDSVSGADLLFVGANPSPLGIFSGSYDPKAPGRIRWKTTPEISAQGRRGTSKWFGMASVNGALFASDVDSVFRRVDGPQPRWVKVLQFPRGVGDEGGAEVRGLTAVPNPQSLTAWPEEEMLVLATQMKIWRMRVPADADETHGHTAELDLLPWLGQRLGEPVIFAESAFNHLTPFQTASDATPLWPIGFQIVYPVPGKKLSTRDPDSYRLKDDVWFLLRDVQANYTLHRIDSDARLFLARDFKPSPFANEPHILYACGYNGSHFKGSLGTAWVYRGALSEPNRPPR</sequence>
<dbReference type="Pfam" id="PF20434">
    <property type="entry name" value="BD-FAE"/>
    <property type="match status" value="1"/>
</dbReference>
<dbReference type="InterPro" id="IPR011992">
    <property type="entry name" value="EF-hand-dom_pair"/>
</dbReference>
<dbReference type="InterPro" id="IPR018247">
    <property type="entry name" value="EF_Hand_1_Ca_BS"/>
</dbReference>
<dbReference type="PANTHER" id="PTHR48081:SF33">
    <property type="entry name" value="KYNURENINE FORMAMIDASE"/>
    <property type="match status" value="1"/>
</dbReference>
<dbReference type="InterPro" id="IPR002048">
    <property type="entry name" value="EF_hand_dom"/>
</dbReference>
<dbReference type="InterPro" id="IPR029058">
    <property type="entry name" value="AB_hydrolase_fold"/>
</dbReference>
<feature type="chain" id="PRO_5023092241" evidence="3">
    <location>
        <begin position="24"/>
        <end position="808"/>
    </location>
</feature>
<comment type="caution">
    <text evidence="5">The sequence shown here is derived from an EMBL/GenBank/DDBJ whole genome shotgun (WGS) entry which is preliminary data.</text>
</comment>
<dbReference type="EC" id="3.1.1.1" evidence="5"/>
<dbReference type="PROSITE" id="PS01173">
    <property type="entry name" value="LIPASE_GDXG_HIS"/>
    <property type="match status" value="1"/>
</dbReference>
<dbReference type="CDD" id="cd00051">
    <property type="entry name" value="EFh"/>
    <property type="match status" value="1"/>
</dbReference>
<dbReference type="Gene3D" id="1.10.238.10">
    <property type="entry name" value="EF-hand"/>
    <property type="match status" value="1"/>
</dbReference>
<dbReference type="InterPro" id="IPR002168">
    <property type="entry name" value="Lipase_GDXG_HIS_AS"/>
</dbReference>
<dbReference type="Proteomes" id="UP000319143">
    <property type="component" value="Unassembled WGS sequence"/>
</dbReference>
<dbReference type="AlphaFoldDB" id="A0A5C6DC94"/>
<evidence type="ECO:0000256" key="3">
    <source>
        <dbReference type="SAM" id="SignalP"/>
    </source>
</evidence>
<dbReference type="GO" id="GO:0106435">
    <property type="term" value="F:carboxylesterase activity"/>
    <property type="evidence" value="ECO:0007669"/>
    <property type="project" value="UniProtKB-EC"/>
</dbReference>
<dbReference type="Pfam" id="PF13202">
    <property type="entry name" value="EF-hand_5"/>
    <property type="match status" value="2"/>
</dbReference>
<dbReference type="PROSITE" id="PS00018">
    <property type="entry name" value="EF_HAND_1"/>
    <property type="match status" value="1"/>
</dbReference>
<feature type="signal peptide" evidence="3">
    <location>
        <begin position="1"/>
        <end position="23"/>
    </location>
</feature>
<feature type="domain" description="EF-hand" evidence="4">
    <location>
        <begin position="46"/>
        <end position="81"/>
    </location>
</feature>
<dbReference type="SUPFAM" id="SSF53474">
    <property type="entry name" value="alpha/beta-Hydrolases"/>
    <property type="match status" value="1"/>
</dbReference>
<evidence type="ECO:0000256" key="1">
    <source>
        <dbReference type="ARBA" id="ARBA00010515"/>
    </source>
</evidence>
<dbReference type="EMBL" id="SJPV01000009">
    <property type="protein sequence ID" value="TWU33845.1"/>
    <property type="molecule type" value="Genomic_DNA"/>
</dbReference>
<evidence type="ECO:0000313" key="5">
    <source>
        <dbReference type="EMBL" id="TWU33845.1"/>
    </source>
</evidence>
<gene>
    <name evidence="5" type="ORF">Poly41_48450</name>
</gene>
<protein>
    <submittedName>
        <fullName evidence="5">Carboxylesterase</fullName>
        <ecNumber evidence="5">3.1.1.1</ecNumber>
    </submittedName>
</protein>
<dbReference type="Gene3D" id="3.40.50.1820">
    <property type="entry name" value="alpha/beta hydrolase"/>
    <property type="match status" value="1"/>
</dbReference>
<keyword evidence="6" id="KW-1185">Reference proteome</keyword>
<keyword evidence="2 5" id="KW-0378">Hydrolase</keyword>
<organism evidence="5 6">
    <name type="scientific">Novipirellula artificiosorum</name>
    <dbReference type="NCBI Taxonomy" id="2528016"/>
    <lineage>
        <taxon>Bacteria</taxon>
        <taxon>Pseudomonadati</taxon>
        <taxon>Planctomycetota</taxon>
        <taxon>Planctomycetia</taxon>
        <taxon>Pirellulales</taxon>
        <taxon>Pirellulaceae</taxon>
        <taxon>Novipirellula</taxon>
    </lineage>
</organism>
<evidence type="ECO:0000259" key="4">
    <source>
        <dbReference type="PROSITE" id="PS50222"/>
    </source>
</evidence>
<name>A0A5C6DC94_9BACT</name>
<reference evidence="5 6" key="1">
    <citation type="submission" date="2019-02" db="EMBL/GenBank/DDBJ databases">
        <title>Deep-cultivation of Planctomycetes and their phenomic and genomic characterization uncovers novel biology.</title>
        <authorList>
            <person name="Wiegand S."/>
            <person name="Jogler M."/>
            <person name="Boedeker C."/>
            <person name="Pinto D."/>
            <person name="Vollmers J."/>
            <person name="Rivas-Marin E."/>
            <person name="Kohn T."/>
            <person name="Peeters S.H."/>
            <person name="Heuer A."/>
            <person name="Rast P."/>
            <person name="Oberbeckmann S."/>
            <person name="Bunk B."/>
            <person name="Jeske O."/>
            <person name="Meyerdierks A."/>
            <person name="Storesund J.E."/>
            <person name="Kallscheuer N."/>
            <person name="Luecker S."/>
            <person name="Lage O.M."/>
            <person name="Pohl T."/>
            <person name="Merkel B.J."/>
            <person name="Hornburger P."/>
            <person name="Mueller R.-W."/>
            <person name="Bruemmer F."/>
            <person name="Labrenz M."/>
            <person name="Spormann A.M."/>
            <person name="Op Den Camp H."/>
            <person name="Overmann J."/>
            <person name="Amann R."/>
            <person name="Jetten M.S.M."/>
            <person name="Mascher T."/>
            <person name="Medema M.H."/>
            <person name="Devos D.P."/>
            <person name="Kaster A.-K."/>
            <person name="Ovreas L."/>
            <person name="Rohde M."/>
            <person name="Galperin M.Y."/>
            <person name="Jogler C."/>
        </authorList>
    </citation>
    <scope>NUCLEOTIDE SEQUENCE [LARGE SCALE GENOMIC DNA]</scope>
    <source>
        <strain evidence="5 6">Poly41</strain>
    </source>
</reference>
<dbReference type="PROSITE" id="PS50222">
    <property type="entry name" value="EF_HAND_2"/>
    <property type="match status" value="1"/>
</dbReference>
<dbReference type="OrthoDB" id="265201at2"/>
<keyword evidence="3" id="KW-0732">Signal</keyword>
<dbReference type="InterPro" id="IPR050300">
    <property type="entry name" value="GDXG_lipolytic_enzyme"/>
</dbReference>
<accession>A0A5C6DC94</accession>
<comment type="similarity">
    <text evidence="1">Belongs to the 'GDXG' lipolytic enzyme family.</text>
</comment>